<comment type="caution">
    <text evidence="1">The sequence shown here is derived from an EMBL/GenBank/DDBJ whole genome shotgun (WGS) entry which is preliminary data.</text>
</comment>
<keyword evidence="2" id="KW-1185">Reference proteome</keyword>
<gene>
    <name evidence="1" type="ORF">GM668_11400</name>
</gene>
<dbReference type="Proteomes" id="UP000484015">
    <property type="component" value="Unassembled WGS sequence"/>
</dbReference>
<accession>A0A6L6PZU5</accession>
<proteinExistence type="predicted"/>
<dbReference type="RefSeq" id="WP_155439088.1">
    <property type="nucleotide sequence ID" value="NZ_WNLA01000006.1"/>
</dbReference>
<dbReference type="EMBL" id="WNLA01000006">
    <property type="protein sequence ID" value="MTW02689.1"/>
    <property type="molecule type" value="Genomic_DNA"/>
</dbReference>
<organism evidence="1 2">
    <name type="scientific">Pseudoduganella ginsengisoli</name>
    <dbReference type="NCBI Taxonomy" id="1462440"/>
    <lineage>
        <taxon>Bacteria</taxon>
        <taxon>Pseudomonadati</taxon>
        <taxon>Pseudomonadota</taxon>
        <taxon>Betaproteobacteria</taxon>
        <taxon>Burkholderiales</taxon>
        <taxon>Oxalobacteraceae</taxon>
        <taxon>Telluria group</taxon>
        <taxon>Pseudoduganella</taxon>
    </lineage>
</organism>
<evidence type="ECO:0000313" key="1">
    <source>
        <dbReference type="EMBL" id="MTW02689.1"/>
    </source>
</evidence>
<name>A0A6L6PZU5_9BURK</name>
<sequence length="107" mass="11910">MKSDPEQLDGRSYTITPVSTASGNGWWLRTFVDGDEVGYRVFLARTANRAESMAWWDGLTNDERTDCATYSISATEAYQRHLLDVAYAEAETTACAWMDATAFPALV</sequence>
<dbReference type="AlphaFoldDB" id="A0A6L6PZU5"/>
<reference evidence="1 2" key="1">
    <citation type="submission" date="2019-11" db="EMBL/GenBank/DDBJ databases">
        <title>Type strains purchased from KCTC, JCM and DSMZ.</title>
        <authorList>
            <person name="Lu H."/>
        </authorList>
    </citation>
    <scope>NUCLEOTIDE SEQUENCE [LARGE SCALE GENOMIC DNA]</scope>
    <source>
        <strain evidence="1 2">KCTC 42409</strain>
    </source>
</reference>
<dbReference type="OrthoDB" id="8781844at2"/>
<evidence type="ECO:0000313" key="2">
    <source>
        <dbReference type="Proteomes" id="UP000484015"/>
    </source>
</evidence>
<protein>
    <submittedName>
        <fullName evidence="1">Uncharacterized protein</fullName>
    </submittedName>
</protein>